<keyword evidence="3" id="KW-1185">Reference proteome</keyword>
<proteinExistence type="predicted"/>
<feature type="region of interest" description="Disordered" evidence="1">
    <location>
        <begin position="1"/>
        <end position="21"/>
    </location>
</feature>
<evidence type="ECO:0000313" key="3">
    <source>
        <dbReference type="Proteomes" id="UP000238479"/>
    </source>
</evidence>
<dbReference type="AlphaFoldDB" id="A0A2P6QZN9"/>
<sequence length="68" mass="7636">MISAPEGAPCQSSNSVDTVRHHHRSFDSSFGTLRHAVLELNDSISTLRHAMSEHDIDTLQYRLKPTSF</sequence>
<dbReference type="Gramene" id="PRQ39654">
    <property type="protein sequence ID" value="PRQ39654"/>
    <property type="gene ID" value="RchiOBHm_Chr4g0427631"/>
</dbReference>
<gene>
    <name evidence="2" type="ORF">RchiOBHm_Chr4g0427631</name>
</gene>
<protein>
    <submittedName>
        <fullName evidence="2">Uncharacterized protein</fullName>
    </submittedName>
</protein>
<dbReference type="EMBL" id="PDCK01000042">
    <property type="protein sequence ID" value="PRQ39654.1"/>
    <property type="molecule type" value="Genomic_DNA"/>
</dbReference>
<dbReference type="Proteomes" id="UP000238479">
    <property type="component" value="Chromosome 4"/>
</dbReference>
<reference evidence="2 3" key="1">
    <citation type="journal article" date="2018" name="Nat. Genet.">
        <title>The Rosa genome provides new insights in the design of modern roses.</title>
        <authorList>
            <person name="Bendahmane M."/>
        </authorList>
    </citation>
    <scope>NUCLEOTIDE SEQUENCE [LARGE SCALE GENOMIC DNA]</scope>
    <source>
        <strain evidence="3">cv. Old Blush</strain>
    </source>
</reference>
<accession>A0A2P6QZN9</accession>
<evidence type="ECO:0000313" key="2">
    <source>
        <dbReference type="EMBL" id="PRQ39654.1"/>
    </source>
</evidence>
<evidence type="ECO:0000256" key="1">
    <source>
        <dbReference type="SAM" id="MobiDB-lite"/>
    </source>
</evidence>
<name>A0A2P6QZN9_ROSCH</name>
<organism evidence="2 3">
    <name type="scientific">Rosa chinensis</name>
    <name type="common">China rose</name>
    <dbReference type="NCBI Taxonomy" id="74649"/>
    <lineage>
        <taxon>Eukaryota</taxon>
        <taxon>Viridiplantae</taxon>
        <taxon>Streptophyta</taxon>
        <taxon>Embryophyta</taxon>
        <taxon>Tracheophyta</taxon>
        <taxon>Spermatophyta</taxon>
        <taxon>Magnoliopsida</taxon>
        <taxon>eudicotyledons</taxon>
        <taxon>Gunneridae</taxon>
        <taxon>Pentapetalae</taxon>
        <taxon>rosids</taxon>
        <taxon>fabids</taxon>
        <taxon>Rosales</taxon>
        <taxon>Rosaceae</taxon>
        <taxon>Rosoideae</taxon>
        <taxon>Rosoideae incertae sedis</taxon>
        <taxon>Rosa</taxon>
    </lineage>
</organism>
<comment type="caution">
    <text evidence="2">The sequence shown here is derived from an EMBL/GenBank/DDBJ whole genome shotgun (WGS) entry which is preliminary data.</text>
</comment>